<name>A0A4Z1EF90_9HELO</name>
<dbReference type="EMBL" id="PQXH01000151">
    <property type="protein sequence ID" value="TGO09879.1"/>
    <property type="molecule type" value="Genomic_DNA"/>
</dbReference>
<dbReference type="Proteomes" id="UP000297777">
    <property type="component" value="Unassembled WGS sequence"/>
</dbReference>
<protein>
    <submittedName>
        <fullName evidence="1">Uncharacterized protein</fullName>
    </submittedName>
</protein>
<dbReference type="OrthoDB" id="3563166at2759"/>
<keyword evidence="2" id="KW-1185">Reference proteome</keyword>
<accession>A0A4Z1EF90</accession>
<organism evidence="1 2">
    <name type="scientific">Botrytis tulipae</name>
    <dbReference type="NCBI Taxonomy" id="87230"/>
    <lineage>
        <taxon>Eukaryota</taxon>
        <taxon>Fungi</taxon>
        <taxon>Dikarya</taxon>
        <taxon>Ascomycota</taxon>
        <taxon>Pezizomycotina</taxon>
        <taxon>Leotiomycetes</taxon>
        <taxon>Helotiales</taxon>
        <taxon>Sclerotiniaceae</taxon>
        <taxon>Botrytis</taxon>
    </lineage>
</organism>
<comment type="caution">
    <text evidence="1">The sequence shown here is derived from an EMBL/GenBank/DDBJ whole genome shotgun (WGS) entry which is preliminary data.</text>
</comment>
<reference evidence="1 2" key="1">
    <citation type="submission" date="2017-12" db="EMBL/GenBank/DDBJ databases">
        <title>Comparative genomics of Botrytis spp.</title>
        <authorList>
            <person name="Valero-Jimenez C.A."/>
            <person name="Tapia P."/>
            <person name="Veloso J."/>
            <person name="Silva-Moreno E."/>
            <person name="Staats M."/>
            <person name="Valdes J.H."/>
            <person name="Van Kan J.A.L."/>
        </authorList>
    </citation>
    <scope>NUCLEOTIDE SEQUENCE [LARGE SCALE GENOMIC DNA]</scope>
    <source>
        <strain evidence="1 2">Bt9001</strain>
    </source>
</reference>
<dbReference type="AlphaFoldDB" id="A0A4Z1EF90"/>
<sequence>MLWEDLKTRAELLFGISDSMDEMMESDTDDMVIVYLGMKEKGVSKSLRVVVKVLGEMSKACDDALKDMPKAYWEEEEDGLDAEDLERYHALLDPRRVQMRKGVLAPGKVVGASKPAKKDWSLIWEGGLESKPDGKDEKWSKKMEMFEIEAASIV</sequence>
<gene>
    <name evidence="1" type="ORF">BTUL_0151g00210</name>
</gene>
<evidence type="ECO:0000313" key="1">
    <source>
        <dbReference type="EMBL" id="TGO09879.1"/>
    </source>
</evidence>
<proteinExistence type="predicted"/>
<evidence type="ECO:0000313" key="2">
    <source>
        <dbReference type="Proteomes" id="UP000297777"/>
    </source>
</evidence>